<dbReference type="RefSeq" id="WP_009951052.1">
    <property type="nucleotide sequence ID" value="NZ_BAAAGS010000105.1"/>
</dbReference>
<accession>A0ABP3PAL7</accession>
<protein>
    <submittedName>
        <fullName evidence="1">Uncharacterized protein</fullName>
    </submittedName>
</protein>
<proteinExistence type="predicted"/>
<dbReference type="Proteomes" id="UP001500729">
    <property type="component" value="Unassembled WGS sequence"/>
</dbReference>
<organism evidence="1 2">
    <name type="scientific">Saccharopolyspora erythraea</name>
    <name type="common">Streptomyces erythraeus</name>
    <dbReference type="NCBI Taxonomy" id="1836"/>
    <lineage>
        <taxon>Bacteria</taxon>
        <taxon>Bacillati</taxon>
        <taxon>Actinomycetota</taxon>
        <taxon>Actinomycetes</taxon>
        <taxon>Pseudonocardiales</taxon>
        <taxon>Pseudonocardiaceae</taxon>
        <taxon>Saccharopolyspora</taxon>
    </lineage>
</organism>
<evidence type="ECO:0000313" key="2">
    <source>
        <dbReference type="Proteomes" id="UP001500729"/>
    </source>
</evidence>
<sequence length="71" mass="8029">MTEQPPLNPREVRVALMVEILHTYQARNLARARNDTATARQAQHHLAVLLDQLATARTTNPVGAHRVDRPR</sequence>
<keyword evidence="2" id="KW-1185">Reference proteome</keyword>
<name>A0ABP3PAL7_SACER</name>
<gene>
    <name evidence="1" type="ORF">GCM10009533_69980</name>
</gene>
<evidence type="ECO:0000313" key="1">
    <source>
        <dbReference type="EMBL" id="GAA0563736.1"/>
    </source>
</evidence>
<comment type="caution">
    <text evidence="1">The sequence shown here is derived from an EMBL/GenBank/DDBJ whole genome shotgun (WGS) entry which is preliminary data.</text>
</comment>
<dbReference type="EMBL" id="BAAAGS010000105">
    <property type="protein sequence ID" value="GAA0563736.1"/>
    <property type="molecule type" value="Genomic_DNA"/>
</dbReference>
<reference evidence="2" key="1">
    <citation type="journal article" date="2019" name="Int. J. Syst. Evol. Microbiol.">
        <title>The Global Catalogue of Microorganisms (GCM) 10K type strain sequencing project: providing services to taxonomists for standard genome sequencing and annotation.</title>
        <authorList>
            <consortium name="The Broad Institute Genomics Platform"/>
            <consortium name="The Broad Institute Genome Sequencing Center for Infectious Disease"/>
            <person name="Wu L."/>
            <person name="Ma J."/>
        </authorList>
    </citation>
    <scope>NUCLEOTIDE SEQUENCE [LARGE SCALE GENOMIC DNA]</scope>
    <source>
        <strain evidence="2">JCM 10303</strain>
    </source>
</reference>